<evidence type="ECO:0000256" key="5">
    <source>
        <dbReference type="ARBA" id="ARBA00022598"/>
    </source>
</evidence>
<evidence type="ECO:0000256" key="4">
    <source>
        <dbReference type="ARBA" id="ARBA00022553"/>
    </source>
</evidence>
<dbReference type="InterPro" id="IPR007229">
    <property type="entry name" value="Nic_PRibTrfase-Fam"/>
</dbReference>
<evidence type="ECO:0000259" key="10">
    <source>
        <dbReference type="Pfam" id="PF04095"/>
    </source>
</evidence>
<dbReference type="InterPro" id="IPR040727">
    <property type="entry name" value="NAPRTase_N"/>
</dbReference>
<keyword evidence="4" id="KW-0597">Phosphoprotein</keyword>
<feature type="domain" description="Nicotinate phosphoribosyltransferase N-terminal" evidence="11">
    <location>
        <begin position="7"/>
        <end position="131"/>
    </location>
</feature>
<protein>
    <recommendedName>
        <fullName evidence="3 9">Nicotinate phosphoribosyltransferase</fullName>
        <ecNumber evidence="3 9">6.3.4.21</ecNumber>
    </recommendedName>
</protein>
<keyword evidence="5 9" id="KW-0436">Ligase</keyword>
<accession>A0ABU2C0J1</accession>
<dbReference type="GO" id="GO:0016757">
    <property type="term" value="F:glycosyltransferase activity"/>
    <property type="evidence" value="ECO:0007669"/>
    <property type="project" value="UniProtKB-KW"/>
</dbReference>
<evidence type="ECO:0000256" key="3">
    <source>
        <dbReference type="ARBA" id="ARBA00013236"/>
    </source>
</evidence>
<evidence type="ECO:0000259" key="11">
    <source>
        <dbReference type="Pfam" id="PF17767"/>
    </source>
</evidence>
<evidence type="ECO:0000313" key="13">
    <source>
        <dbReference type="Proteomes" id="UP001183648"/>
    </source>
</evidence>
<dbReference type="PIRSF" id="PIRSF000484">
    <property type="entry name" value="NAPRT"/>
    <property type="match status" value="1"/>
</dbReference>
<evidence type="ECO:0000256" key="6">
    <source>
        <dbReference type="ARBA" id="ARBA00022642"/>
    </source>
</evidence>
<name>A0ABU2C0J1_9ACTN</name>
<proteinExistence type="inferred from homology"/>
<dbReference type="Proteomes" id="UP001183648">
    <property type="component" value="Unassembled WGS sequence"/>
</dbReference>
<sequence length="429" mass="46072">MPDSTALMTDHYELTMLRAALHSGTAQRRSVFELFGRRLPEGRRYGVVAGVGRALDLLERFVFDGPTLDFLQERGVVDDATLDYLSGYRFSGDIWGYAEGEIYFPYSPLVVVESTFAEAVLLETLLLSVLNHDCAVASAASRMTWVAGGRPCVEMGTRRTHEEAALAAARAAYVCGFSATSNLEAGRRFGLPTMGTSAHSFTLLHDTERDAFTAQVESLGVDTTLLVDTYDIAEAVAAGVEITGGQLGAVRLDSGDLGTLAHEVRRQLDRLGARETRIVVTSDLDEYAIAALAAAPVDGYGVGTSLVTGSGHPTSSLVYKLVAREGDDGELVSVAKKSQDKVSVGGRKFALRRLDDSGVAEAEVIGIGHPTAGDRNDRQLLQPLVRAGTITGRESLDLARERHVRAREELPLLARSLTKGDPVIPTVHD</sequence>
<dbReference type="NCBIfam" id="NF009131">
    <property type="entry name" value="PRK12484.1"/>
    <property type="match status" value="1"/>
</dbReference>
<dbReference type="InterPro" id="IPR013785">
    <property type="entry name" value="Aldolase_TIM"/>
</dbReference>
<evidence type="ECO:0000256" key="8">
    <source>
        <dbReference type="ARBA" id="ARBA00048668"/>
    </source>
</evidence>
<dbReference type="EMBL" id="JAVDYG010000001">
    <property type="protein sequence ID" value="MDR7364129.1"/>
    <property type="molecule type" value="Genomic_DNA"/>
</dbReference>
<comment type="catalytic activity">
    <reaction evidence="8 9">
        <text>5-phospho-alpha-D-ribose 1-diphosphate + nicotinate + ATP + H2O = nicotinate beta-D-ribonucleotide + ADP + phosphate + diphosphate</text>
        <dbReference type="Rhea" id="RHEA:36163"/>
        <dbReference type="ChEBI" id="CHEBI:15377"/>
        <dbReference type="ChEBI" id="CHEBI:30616"/>
        <dbReference type="ChEBI" id="CHEBI:32544"/>
        <dbReference type="ChEBI" id="CHEBI:33019"/>
        <dbReference type="ChEBI" id="CHEBI:43474"/>
        <dbReference type="ChEBI" id="CHEBI:57502"/>
        <dbReference type="ChEBI" id="CHEBI:58017"/>
        <dbReference type="ChEBI" id="CHEBI:456216"/>
        <dbReference type="EC" id="6.3.4.21"/>
    </reaction>
</comment>
<comment type="function">
    <text evidence="9">Catalyzes the first step in the biosynthesis of NAD from nicotinic acid, the ATP-dependent synthesis of beta-nicotinate D-ribonucleotide from nicotinate and 5-phospho-D-ribose 1-phosphate.</text>
</comment>
<comment type="PTM">
    <text evidence="9">Transiently phosphorylated on a His residue during the reaction cycle. Phosphorylation strongly increases the affinity for substrates and increases the rate of nicotinate D-ribonucleotide production. Dephosphorylation regenerates the low-affinity form of the enzyme, leading to product release.</text>
</comment>
<feature type="domain" description="Nicotinate/nicotinamide phosphoribosyltransferase" evidence="10">
    <location>
        <begin position="152"/>
        <end position="337"/>
    </location>
</feature>
<dbReference type="Pfam" id="PF04095">
    <property type="entry name" value="NAPRTase"/>
    <property type="match status" value="1"/>
</dbReference>
<dbReference type="PANTHER" id="PTHR11098:SF8">
    <property type="entry name" value="NICOTINATE PHOSPHORIBOSYLTRANSFERASE PNCB1"/>
    <property type="match status" value="1"/>
</dbReference>
<dbReference type="SUPFAM" id="SSF54675">
    <property type="entry name" value="Nicotinate/Quinolinate PRTase N-terminal domain-like"/>
    <property type="match status" value="1"/>
</dbReference>
<dbReference type="NCBIfam" id="TIGR01513">
    <property type="entry name" value="NAPRTase_put"/>
    <property type="match status" value="1"/>
</dbReference>
<dbReference type="NCBIfam" id="NF006698">
    <property type="entry name" value="PRK09243.1-5"/>
    <property type="match status" value="1"/>
</dbReference>
<keyword evidence="12" id="KW-0328">Glycosyltransferase</keyword>
<evidence type="ECO:0000256" key="9">
    <source>
        <dbReference type="RuleBase" id="RU365100"/>
    </source>
</evidence>
<keyword evidence="6 9" id="KW-0662">Pyridine nucleotide biosynthesis</keyword>
<keyword evidence="7 9" id="KW-0808">Transferase</keyword>
<dbReference type="EC" id="6.3.4.21" evidence="3 9"/>
<gene>
    <name evidence="12" type="ORF">J2S63_003682</name>
</gene>
<evidence type="ECO:0000313" key="12">
    <source>
        <dbReference type="EMBL" id="MDR7364129.1"/>
    </source>
</evidence>
<organism evidence="12 13">
    <name type="scientific">Nocardioides marmoribigeumensis</name>
    <dbReference type="NCBI Taxonomy" id="433649"/>
    <lineage>
        <taxon>Bacteria</taxon>
        <taxon>Bacillati</taxon>
        <taxon>Actinomycetota</taxon>
        <taxon>Actinomycetes</taxon>
        <taxon>Propionibacteriales</taxon>
        <taxon>Nocardioidaceae</taxon>
        <taxon>Nocardioides</taxon>
    </lineage>
</organism>
<dbReference type="InterPro" id="IPR006405">
    <property type="entry name" value="Nic_PRibTrfase_pncB"/>
</dbReference>
<keyword evidence="13" id="KW-1185">Reference proteome</keyword>
<evidence type="ECO:0000256" key="1">
    <source>
        <dbReference type="ARBA" id="ARBA00004952"/>
    </source>
</evidence>
<comment type="similarity">
    <text evidence="2 9">Belongs to the NAPRTase family.</text>
</comment>
<dbReference type="Gene3D" id="3.20.140.10">
    <property type="entry name" value="nicotinate phosphoribosyltransferase"/>
    <property type="match status" value="1"/>
</dbReference>
<evidence type="ECO:0000256" key="2">
    <source>
        <dbReference type="ARBA" id="ARBA00010897"/>
    </source>
</evidence>
<dbReference type="GO" id="GO:0004516">
    <property type="term" value="F:nicotinate phosphoribosyltransferase activity"/>
    <property type="evidence" value="ECO:0007669"/>
    <property type="project" value="UniProtKB-EC"/>
</dbReference>
<dbReference type="InterPro" id="IPR036068">
    <property type="entry name" value="Nicotinate_pribotase-like_C"/>
</dbReference>
<dbReference type="InterPro" id="IPR041525">
    <property type="entry name" value="N/Namide_PRibTrfase"/>
</dbReference>
<dbReference type="SUPFAM" id="SSF51690">
    <property type="entry name" value="Nicotinate/Quinolinate PRTase C-terminal domain-like"/>
    <property type="match status" value="1"/>
</dbReference>
<dbReference type="RefSeq" id="WP_310305390.1">
    <property type="nucleotide sequence ID" value="NZ_BAAAPS010000005.1"/>
</dbReference>
<comment type="caution">
    <text evidence="12">The sequence shown here is derived from an EMBL/GenBank/DDBJ whole genome shotgun (WGS) entry which is preliminary data.</text>
</comment>
<comment type="pathway">
    <text evidence="1 9">Cofactor biosynthesis; NAD(+) biosynthesis; nicotinate D-ribonucleotide from nicotinate: step 1/1.</text>
</comment>
<dbReference type="Pfam" id="PF17767">
    <property type="entry name" value="NAPRTase_N"/>
    <property type="match status" value="1"/>
</dbReference>
<dbReference type="Gene3D" id="3.20.20.70">
    <property type="entry name" value="Aldolase class I"/>
    <property type="match status" value="1"/>
</dbReference>
<dbReference type="PANTHER" id="PTHR11098">
    <property type="entry name" value="NICOTINATE PHOSPHORIBOSYLTRANSFERASE"/>
    <property type="match status" value="1"/>
</dbReference>
<reference evidence="12 13" key="1">
    <citation type="submission" date="2023-07" db="EMBL/GenBank/DDBJ databases">
        <title>Sequencing the genomes of 1000 actinobacteria strains.</title>
        <authorList>
            <person name="Klenk H.-P."/>
        </authorList>
    </citation>
    <scope>NUCLEOTIDE SEQUENCE [LARGE SCALE GENOMIC DNA]</scope>
    <source>
        <strain evidence="12 13">DSM 19426</strain>
    </source>
</reference>
<evidence type="ECO:0000256" key="7">
    <source>
        <dbReference type="ARBA" id="ARBA00022679"/>
    </source>
</evidence>